<dbReference type="InterPro" id="IPR012338">
    <property type="entry name" value="Beta-lactam/transpept-like"/>
</dbReference>
<dbReference type="InterPro" id="IPR036138">
    <property type="entry name" value="PBP_dimer_sf"/>
</dbReference>
<feature type="chain" id="PRO_5038890160" description="beta-lactamase" evidence="7">
    <location>
        <begin position="23"/>
        <end position="525"/>
    </location>
</feature>
<dbReference type="SUPFAM" id="SSF56601">
    <property type="entry name" value="beta-lactamase/transpeptidase-like"/>
    <property type="match status" value="1"/>
</dbReference>
<comment type="similarity">
    <text evidence="2">Belongs to the class-D beta-lactamase family.</text>
</comment>
<keyword evidence="6" id="KW-0046">Antibiotic resistance</keyword>
<organism evidence="9 10">
    <name type="scientific">Candidatus Egerieicola faecale</name>
    <dbReference type="NCBI Taxonomy" id="2840774"/>
    <lineage>
        <taxon>Bacteria</taxon>
        <taxon>Bacillati</taxon>
        <taxon>Bacillota</taxon>
        <taxon>Clostridia</taxon>
        <taxon>Eubacteriales</taxon>
        <taxon>Oscillospiraceae</taxon>
        <taxon>Oscillospiraceae incertae sedis</taxon>
        <taxon>Candidatus Egerieicola</taxon>
    </lineage>
</organism>
<dbReference type="PANTHER" id="PTHR30627:SF6">
    <property type="entry name" value="BETA-LACTAMASE YBXI-RELATED"/>
    <property type="match status" value="1"/>
</dbReference>
<dbReference type="GO" id="GO:0008800">
    <property type="term" value="F:beta-lactamase activity"/>
    <property type="evidence" value="ECO:0007669"/>
    <property type="project" value="UniProtKB-EC"/>
</dbReference>
<evidence type="ECO:0000313" key="9">
    <source>
        <dbReference type="EMBL" id="HIU41667.1"/>
    </source>
</evidence>
<evidence type="ECO:0000256" key="4">
    <source>
        <dbReference type="ARBA" id="ARBA00022729"/>
    </source>
</evidence>
<evidence type="ECO:0000256" key="1">
    <source>
        <dbReference type="ARBA" id="ARBA00001526"/>
    </source>
</evidence>
<dbReference type="Pfam" id="PF00905">
    <property type="entry name" value="Transpeptidase"/>
    <property type="match status" value="1"/>
</dbReference>
<dbReference type="InterPro" id="IPR001460">
    <property type="entry name" value="PCN-bd_Tpept"/>
</dbReference>
<evidence type="ECO:0000313" key="10">
    <source>
        <dbReference type="Proteomes" id="UP000824082"/>
    </source>
</evidence>
<comment type="catalytic activity">
    <reaction evidence="1">
        <text>a beta-lactam + H2O = a substituted beta-amino acid</text>
        <dbReference type="Rhea" id="RHEA:20401"/>
        <dbReference type="ChEBI" id="CHEBI:15377"/>
        <dbReference type="ChEBI" id="CHEBI:35627"/>
        <dbReference type="ChEBI" id="CHEBI:140347"/>
        <dbReference type="EC" id="3.5.2.6"/>
    </reaction>
</comment>
<proteinExistence type="inferred from homology"/>
<keyword evidence="5" id="KW-0378">Hydrolase</keyword>
<evidence type="ECO:0000256" key="2">
    <source>
        <dbReference type="ARBA" id="ARBA00007898"/>
    </source>
</evidence>
<accession>A0A9D1LK83</accession>
<sequence length="525" mass="55913">MVLVFTLLYLRIAWLAATPFYAETAQSQSRYTLALTQGRGTIYDCNGNRLVNAESGYLAAVMPSQENFAAVASHAVKLSRQELEQLWEQGKPCVVQVDGEFDSPNTWIYQVPIRYGEHQLAQHVVGYTDSSGQGAAGVERGYESLLASEDGGFSLTFTVDAFGRGVSMEEATGKLDNSAGVVLTLDREIQQICETTGEQYLEQGAVVVMEAATGKLRGVASFPSYSTDQLAEAVADEENTPLMNRAFQAYAVGSVFKIVTAAAALEQGISPDFTHNCTGSITVDGTTFRCHHLAGHGLLDLKGALMESCNPYFIALSQQLDPTRFWQIACGLGFGCSAELGDNLITASGALPDPEELKNSGAMSNFSFGQGALTATPVQLAVMVSCVVNGGWAPSPSLVEGTTQNGTDLDTQRISPQLTQVMSQETASILKEDLLACVMEQPGQNATAPNGEYVAGGKTGTAQTGQMDKNGEEYNNGWFAGFFNAGGTDYVVVVLSQQAESGNADAAPVFRQIALEMTAKYQTQA</sequence>
<name>A0A9D1LK83_9FIRM</name>
<keyword evidence="4 7" id="KW-0732">Signal</keyword>
<dbReference type="Gene3D" id="3.40.710.10">
    <property type="entry name" value="DD-peptidase/beta-lactamase superfamily"/>
    <property type="match status" value="1"/>
</dbReference>
<dbReference type="Proteomes" id="UP000824082">
    <property type="component" value="Unassembled WGS sequence"/>
</dbReference>
<evidence type="ECO:0000256" key="3">
    <source>
        <dbReference type="ARBA" id="ARBA00012865"/>
    </source>
</evidence>
<dbReference type="GO" id="GO:0071555">
    <property type="term" value="P:cell wall organization"/>
    <property type="evidence" value="ECO:0007669"/>
    <property type="project" value="TreeGrafter"/>
</dbReference>
<reference evidence="9" key="1">
    <citation type="submission" date="2020-10" db="EMBL/GenBank/DDBJ databases">
        <authorList>
            <person name="Gilroy R."/>
        </authorList>
    </citation>
    <scope>NUCLEOTIDE SEQUENCE</scope>
    <source>
        <strain evidence="9">4509</strain>
    </source>
</reference>
<dbReference type="GO" id="GO:0046677">
    <property type="term" value="P:response to antibiotic"/>
    <property type="evidence" value="ECO:0007669"/>
    <property type="project" value="UniProtKB-KW"/>
</dbReference>
<comment type="caution">
    <text evidence="9">The sequence shown here is derived from an EMBL/GenBank/DDBJ whole genome shotgun (WGS) entry which is preliminary data.</text>
</comment>
<feature type="signal peptide" evidence="7">
    <location>
        <begin position="1"/>
        <end position="22"/>
    </location>
</feature>
<dbReference type="PANTHER" id="PTHR30627">
    <property type="entry name" value="PEPTIDOGLYCAN D,D-TRANSPEPTIDASE"/>
    <property type="match status" value="1"/>
</dbReference>
<dbReference type="Gene3D" id="3.90.1310.10">
    <property type="entry name" value="Penicillin-binding protein 2a (Domain 2)"/>
    <property type="match status" value="1"/>
</dbReference>
<dbReference type="GO" id="GO:0008658">
    <property type="term" value="F:penicillin binding"/>
    <property type="evidence" value="ECO:0007669"/>
    <property type="project" value="InterPro"/>
</dbReference>
<feature type="domain" description="Penicillin-binding protein transpeptidase" evidence="8">
    <location>
        <begin position="204"/>
        <end position="513"/>
    </location>
</feature>
<reference evidence="9" key="2">
    <citation type="journal article" date="2021" name="PeerJ">
        <title>Extensive microbial diversity within the chicken gut microbiome revealed by metagenomics and culture.</title>
        <authorList>
            <person name="Gilroy R."/>
            <person name="Ravi A."/>
            <person name="Getino M."/>
            <person name="Pursley I."/>
            <person name="Horton D.L."/>
            <person name="Alikhan N.F."/>
            <person name="Baker D."/>
            <person name="Gharbi K."/>
            <person name="Hall N."/>
            <person name="Watson M."/>
            <person name="Adriaenssens E.M."/>
            <person name="Foster-Nyarko E."/>
            <person name="Jarju S."/>
            <person name="Secka A."/>
            <person name="Antonio M."/>
            <person name="Oren A."/>
            <person name="Chaudhuri R.R."/>
            <person name="La Ragione R."/>
            <person name="Hildebrand F."/>
            <person name="Pallen M.J."/>
        </authorList>
    </citation>
    <scope>NUCLEOTIDE SEQUENCE</scope>
    <source>
        <strain evidence="9">4509</strain>
    </source>
</reference>
<evidence type="ECO:0000256" key="7">
    <source>
        <dbReference type="SAM" id="SignalP"/>
    </source>
</evidence>
<dbReference type="EC" id="3.5.2.6" evidence="3"/>
<gene>
    <name evidence="9" type="ORF">IAD19_03855</name>
</gene>
<protein>
    <recommendedName>
        <fullName evidence="3">beta-lactamase</fullName>
        <ecNumber evidence="3">3.5.2.6</ecNumber>
    </recommendedName>
</protein>
<evidence type="ECO:0000259" key="8">
    <source>
        <dbReference type="Pfam" id="PF00905"/>
    </source>
</evidence>
<dbReference type="SUPFAM" id="SSF56519">
    <property type="entry name" value="Penicillin binding protein dimerisation domain"/>
    <property type="match status" value="1"/>
</dbReference>
<dbReference type="AlphaFoldDB" id="A0A9D1LK83"/>
<dbReference type="GO" id="GO:0005886">
    <property type="term" value="C:plasma membrane"/>
    <property type="evidence" value="ECO:0007669"/>
    <property type="project" value="TreeGrafter"/>
</dbReference>
<dbReference type="EMBL" id="DVMX01000076">
    <property type="protein sequence ID" value="HIU41667.1"/>
    <property type="molecule type" value="Genomic_DNA"/>
</dbReference>
<evidence type="ECO:0000256" key="6">
    <source>
        <dbReference type="ARBA" id="ARBA00023251"/>
    </source>
</evidence>
<evidence type="ECO:0000256" key="5">
    <source>
        <dbReference type="ARBA" id="ARBA00022801"/>
    </source>
</evidence>
<dbReference type="InterPro" id="IPR050515">
    <property type="entry name" value="Beta-lactam/transpept"/>
</dbReference>